<keyword evidence="1" id="KW-0812">Transmembrane</keyword>
<feature type="transmembrane region" description="Helical" evidence="1">
    <location>
        <begin position="60"/>
        <end position="77"/>
    </location>
</feature>
<dbReference type="EMBL" id="CP001804">
    <property type="protein sequence ID" value="ACY13617.1"/>
    <property type="molecule type" value="Genomic_DNA"/>
</dbReference>
<evidence type="ECO:0000256" key="1">
    <source>
        <dbReference type="SAM" id="Phobius"/>
    </source>
</evidence>
<organism evidence="3 4">
    <name type="scientific">Haliangium ochraceum (strain DSM 14365 / JCM 11303 / SMP-2)</name>
    <dbReference type="NCBI Taxonomy" id="502025"/>
    <lineage>
        <taxon>Bacteria</taxon>
        <taxon>Pseudomonadati</taxon>
        <taxon>Myxococcota</taxon>
        <taxon>Polyangia</taxon>
        <taxon>Haliangiales</taxon>
        <taxon>Kofleriaceae</taxon>
        <taxon>Haliangium</taxon>
    </lineage>
</organism>
<dbReference type="RefSeq" id="WP_012826236.1">
    <property type="nucleotide sequence ID" value="NC_013440.1"/>
</dbReference>
<dbReference type="NCBIfam" id="NF033539">
    <property type="entry name" value="transpos_IS1380"/>
    <property type="match status" value="1"/>
</dbReference>
<dbReference type="STRING" id="502025.Hoch_1020"/>
<evidence type="ECO:0000313" key="3">
    <source>
        <dbReference type="EMBL" id="ACY13617.1"/>
    </source>
</evidence>
<accession>D0LQQ7</accession>
<gene>
    <name evidence="3" type="ordered locus">Hoch_1020</name>
</gene>
<dbReference type="HOGENOM" id="CLU_028186_1_0_7"/>
<sequence>MKSSRANIHRRYHKVPALRFAEDGRLTAYAGLVLVQVLIAALGLKKRLRRCFSHLGKDSIYGMGKMVLLLLVAILLGCRRLRDLDYCREDPLLKRVVGVKRLPDVATISRALTKMDERGVEGMRSEVRGLVLERLEGEAQSRVTVDFDGSVQTTRGHAEGTAVGYNPLKKGARSYYPLFCTVAQTEQFFDVLFRSGNVHDSNGASGFMSACLSELHERLPRAQLETRVDSAFFNERVLATLHERGVEFSCSVPFERFPALKALVKEQQQWCALDERYSYAEVSWKPRRWDMKYRILLVRQRKKPRSPRPIQLDLFVPFDEMYEYTVVATNKKVSPRAVLGFHHGRGSQEKLFGEAKQHAALDVILGRRQKANQLFSLCGMLAHNLSREMQMMRWPKERPTQRKRPAHWRFHSLGTLRQRLFHRAGRLLRPQGHLTLELNANSDVRSEFEGYLDAMLHGARFGAASDSSAAQA</sequence>
<dbReference type="InterPro" id="IPR047960">
    <property type="entry name" value="Transpos_IS1380"/>
</dbReference>
<keyword evidence="4" id="KW-1185">Reference proteome</keyword>
<dbReference type="InterPro" id="IPR025668">
    <property type="entry name" value="Tnp_DDE_dom"/>
</dbReference>
<dbReference type="Pfam" id="PF13701">
    <property type="entry name" value="DDE_Tnp_1_4"/>
    <property type="match status" value="1"/>
</dbReference>
<feature type="domain" description="Transposase DDE" evidence="2">
    <location>
        <begin position="24"/>
        <end position="452"/>
    </location>
</feature>
<name>D0LQQ7_HALO1</name>
<dbReference type="AlphaFoldDB" id="D0LQQ7"/>
<keyword evidence="1" id="KW-0472">Membrane</keyword>
<protein>
    <submittedName>
        <fullName evidence="3">Transposase IS4 family protein</fullName>
    </submittedName>
</protein>
<proteinExistence type="predicted"/>
<feature type="transmembrane region" description="Helical" evidence="1">
    <location>
        <begin position="26"/>
        <end position="44"/>
    </location>
</feature>
<dbReference type="eggNOG" id="COG3385">
    <property type="taxonomic scope" value="Bacteria"/>
</dbReference>
<dbReference type="KEGG" id="hoh:Hoch_1020"/>
<reference evidence="3 4" key="1">
    <citation type="journal article" date="2010" name="Stand. Genomic Sci.">
        <title>Complete genome sequence of Haliangium ochraceum type strain (SMP-2).</title>
        <authorList>
            <consortium name="US DOE Joint Genome Institute (JGI-PGF)"/>
            <person name="Ivanova N."/>
            <person name="Daum C."/>
            <person name="Lang E."/>
            <person name="Abt B."/>
            <person name="Kopitz M."/>
            <person name="Saunders E."/>
            <person name="Lapidus A."/>
            <person name="Lucas S."/>
            <person name="Glavina Del Rio T."/>
            <person name="Nolan M."/>
            <person name="Tice H."/>
            <person name="Copeland A."/>
            <person name="Cheng J.F."/>
            <person name="Chen F."/>
            <person name="Bruce D."/>
            <person name="Goodwin L."/>
            <person name="Pitluck S."/>
            <person name="Mavromatis K."/>
            <person name="Pati A."/>
            <person name="Mikhailova N."/>
            <person name="Chen A."/>
            <person name="Palaniappan K."/>
            <person name="Land M."/>
            <person name="Hauser L."/>
            <person name="Chang Y.J."/>
            <person name="Jeffries C.D."/>
            <person name="Detter J.C."/>
            <person name="Brettin T."/>
            <person name="Rohde M."/>
            <person name="Goker M."/>
            <person name="Bristow J."/>
            <person name="Markowitz V."/>
            <person name="Eisen J.A."/>
            <person name="Hugenholtz P."/>
            <person name="Kyrpides N.C."/>
            <person name="Klenk H.P."/>
        </authorList>
    </citation>
    <scope>NUCLEOTIDE SEQUENCE [LARGE SCALE GENOMIC DNA]</scope>
    <source>
        <strain evidence="4">DSM 14365 / CIP 107738 / JCM 11303 / AJ 13395 / SMP-2</strain>
    </source>
</reference>
<keyword evidence="1" id="KW-1133">Transmembrane helix</keyword>
<evidence type="ECO:0000259" key="2">
    <source>
        <dbReference type="Pfam" id="PF13701"/>
    </source>
</evidence>
<dbReference type="Proteomes" id="UP000001880">
    <property type="component" value="Chromosome"/>
</dbReference>
<evidence type="ECO:0000313" key="4">
    <source>
        <dbReference type="Proteomes" id="UP000001880"/>
    </source>
</evidence>